<dbReference type="HOGENOM" id="CLU_139058_1_0_11"/>
<evidence type="ECO:0000313" key="2">
    <source>
        <dbReference type="Proteomes" id="UP000002026"/>
    </source>
</evidence>
<name>C7N4P1_SLAHD</name>
<keyword evidence="2" id="KW-1185">Reference proteome</keyword>
<reference evidence="1 2" key="1">
    <citation type="journal article" date="2009" name="Stand. Genomic Sci.">
        <title>Complete genome sequence of Slackia heliotrinireducens type strain (RHS 1).</title>
        <authorList>
            <person name="Pukall R."/>
            <person name="Lapidus A."/>
            <person name="Nolan M."/>
            <person name="Copeland A."/>
            <person name="Glavina Del Rio T."/>
            <person name="Lucas S."/>
            <person name="Chen F."/>
            <person name="Tice H."/>
            <person name="Cheng J.F."/>
            <person name="Chertkov O."/>
            <person name="Bruce D."/>
            <person name="Goodwin L."/>
            <person name="Kuske C."/>
            <person name="Brettin T."/>
            <person name="Detter J.C."/>
            <person name="Han C."/>
            <person name="Pitluck S."/>
            <person name="Pati A."/>
            <person name="Mavrommatis K."/>
            <person name="Ivanova N."/>
            <person name="Ovchinnikova G."/>
            <person name="Chen A."/>
            <person name="Palaniappan K."/>
            <person name="Schneider S."/>
            <person name="Rohde M."/>
            <person name="Chain P."/>
            <person name="D'haeseleer P."/>
            <person name="Goker M."/>
            <person name="Bristow J."/>
            <person name="Eisen J.A."/>
            <person name="Markowitz V."/>
            <person name="Kyrpides N.C."/>
            <person name="Klenk H.P."/>
            <person name="Hugenholtz P."/>
        </authorList>
    </citation>
    <scope>NUCLEOTIDE SEQUENCE [LARGE SCALE GENOMIC DNA]</scope>
    <source>
        <strain evidence="2">ATCC 29202 / DSM 20476 / NCTC 11029 / RHS 1</strain>
    </source>
</reference>
<protein>
    <submittedName>
        <fullName evidence="1">Uncharacterized protein</fullName>
    </submittedName>
</protein>
<sequence length="101" mass="11642">MELMDLLPQIDSNKRPIARQLITELEFMQSTLEKLRAEIEANGVVEEFKNGKQEFTRETPALKSYNLTVSRYSTLYKQLTDLLPDGEPEQGDEFDEFIKGA</sequence>
<dbReference type="KEGG" id="shi:Shel_08200"/>
<accession>C7N4P1</accession>
<dbReference type="Proteomes" id="UP000002026">
    <property type="component" value="Chromosome"/>
</dbReference>
<dbReference type="AlphaFoldDB" id="C7N4P1"/>
<dbReference type="STRING" id="471855.Shel_08200"/>
<organism evidence="1 2">
    <name type="scientific">Slackia heliotrinireducens (strain ATCC 29202 / DSM 20476 / NCTC 11029 / RHS 1)</name>
    <name type="common">Peptococcus heliotrinreducens</name>
    <dbReference type="NCBI Taxonomy" id="471855"/>
    <lineage>
        <taxon>Bacteria</taxon>
        <taxon>Bacillati</taxon>
        <taxon>Actinomycetota</taxon>
        <taxon>Coriobacteriia</taxon>
        <taxon>Eggerthellales</taxon>
        <taxon>Eggerthellaceae</taxon>
        <taxon>Slackia</taxon>
    </lineage>
</organism>
<dbReference type="EMBL" id="CP001684">
    <property type="protein sequence ID" value="ACV21876.1"/>
    <property type="molecule type" value="Genomic_DNA"/>
</dbReference>
<proteinExistence type="predicted"/>
<evidence type="ECO:0000313" key="1">
    <source>
        <dbReference type="EMBL" id="ACV21876.1"/>
    </source>
</evidence>
<gene>
    <name evidence="1" type="ordered locus">Shel_08200</name>
</gene>